<evidence type="ECO:0000256" key="3">
    <source>
        <dbReference type="PROSITE-ProRule" id="PRU00679"/>
    </source>
</evidence>
<evidence type="ECO:0000256" key="1">
    <source>
        <dbReference type="ARBA" id="ARBA00022723"/>
    </source>
</evidence>
<protein>
    <submittedName>
        <fullName evidence="4">Phosphotriesterase-related protein</fullName>
    </submittedName>
</protein>
<gene>
    <name evidence="4" type="ORF">GCM10010191_21560</name>
</gene>
<keyword evidence="2" id="KW-0378">Hydrolase</keyword>
<keyword evidence="1" id="KW-0479">Metal-binding</keyword>
<dbReference type="EMBL" id="BAAARW010000006">
    <property type="protein sequence ID" value="GAA2411849.1"/>
    <property type="molecule type" value="Genomic_DNA"/>
</dbReference>
<proteinExistence type="inferred from homology"/>
<dbReference type="InterPro" id="IPR001559">
    <property type="entry name" value="Phosphotriesterase"/>
</dbReference>
<comment type="similarity">
    <text evidence="3">Belongs to the metallo-dependent hydrolases superfamily. Phosphotriesterase family.</text>
</comment>
<reference evidence="4 5" key="1">
    <citation type="journal article" date="2019" name="Int. J. Syst. Evol. Microbiol.">
        <title>The Global Catalogue of Microorganisms (GCM) 10K type strain sequencing project: providing services to taxonomists for standard genome sequencing and annotation.</title>
        <authorList>
            <consortium name="The Broad Institute Genomics Platform"/>
            <consortium name="The Broad Institute Genome Sequencing Center for Infectious Disease"/>
            <person name="Wu L."/>
            <person name="Ma J."/>
        </authorList>
    </citation>
    <scope>NUCLEOTIDE SEQUENCE [LARGE SCALE GENOMIC DNA]</scope>
    <source>
        <strain evidence="4 5">JCM 3325</strain>
    </source>
</reference>
<evidence type="ECO:0000313" key="5">
    <source>
        <dbReference type="Proteomes" id="UP001501231"/>
    </source>
</evidence>
<evidence type="ECO:0000313" key="4">
    <source>
        <dbReference type="EMBL" id="GAA2411849.1"/>
    </source>
</evidence>
<dbReference type="PANTHER" id="PTHR10819">
    <property type="entry name" value="PHOSPHOTRIESTERASE-RELATED"/>
    <property type="match status" value="1"/>
</dbReference>
<dbReference type="RefSeq" id="WP_344588582.1">
    <property type="nucleotide sequence ID" value="NZ_BAAARW010000006.1"/>
</dbReference>
<evidence type="ECO:0000256" key="2">
    <source>
        <dbReference type="ARBA" id="ARBA00022801"/>
    </source>
</evidence>
<dbReference type="PIRSF" id="PIRSF016839">
    <property type="entry name" value="PhP"/>
    <property type="match status" value="1"/>
</dbReference>
<keyword evidence="5" id="KW-1185">Reference proteome</keyword>
<dbReference type="Gene3D" id="3.20.20.140">
    <property type="entry name" value="Metal-dependent hydrolases"/>
    <property type="match status" value="1"/>
</dbReference>
<dbReference type="PROSITE" id="PS51347">
    <property type="entry name" value="PHOSPHOTRIESTERASE_2"/>
    <property type="match status" value="1"/>
</dbReference>
<comment type="caution">
    <text evidence="4">The sequence shown here is derived from an EMBL/GenBank/DDBJ whole genome shotgun (WGS) entry which is preliminary data.</text>
</comment>
<dbReference type="SUPFAM" id="SSF51556">
    <property type="entry name" value="Metallo-dependent hydrolases"/>
    <property type="match status" value="1"/>
</dbReference>
<dbReference type="Pfam" id="PF02126">
    <property type="entry name" value="PTE"/>
    <property type="match status" value="1"/>
</dbReference>
<dbReference type="PANTHER" id="PTHR10819:SF3">
    <property type="entry name" value="PHOSPHOTRIESTERASE-RELATED PROTEIN"/>
    <property type="match status" value="1"/>
</dbReference>
<comment type="caution">
    <text evidence="3">Lacks conserved residue(s) required for the propagation of feature annotation.</text>
</comment>
<sequence length="339" mass="37374">MPVTTVLGSIDTTRLGHTQPHEHLFCDLRGYLRPEHRQGHPIGLANYYRSRVDRDNAEDMVLDDVEAVADALEDYHRAGGGSIVDATPRGLGRSPETLLRIARRSRVNIIMGCGYYTQPFHPGSVHHDTEEDITNGIVADLVDGVDVGGTTVRAGIIGEIGMSSPTHPDEEKVLRAAARAQRLTGAALLIHPGRSPEAPLQHLGTVAAAGGDIERVVMSHIDRTLFDLDAMLAVADTGCVLEFDLFGSETSYYPQNPDVDLPNDGHRVHYIRELVDRGYGSQVAISEDVCRKTQLKPYGGEGYEHILRRVKPLMRVRGIRETDIEQITERTPARLLNRD</sequence>
<accession>A0ABN3IRH1</accession>
<name>A0ABN3IRH1_9ACTN</name>
<dbReference type="Proteomes" id="UP001501231">
    <property type="component" value="Unassembled WGS sequence"/>
</dbReference>
<dbReference type="InterPro" id="IPR032466">
    <property type="entry name" value="Metal_Hydrolase"/>
</dbReference>
<organism evidence="4 5">
    <name type="scientific">Actinomadura vinacea</name>
    <dbReference type="NCBI Taxonomy" id="115336"/>
    <lineage>
        <taxon>Bacteria</taxon>
        <taxon>Bacillati</taxon>
        <taxon>Actinomycetota</taxon>
        <taxon>Actinomycetes</taxon>
        <taxon>Streptosporangiales</taxon>
        <taxon>Thermomonosporaceae</taxon>
        <taxon>Actinomadura</taxon>
    </lineage>
</organism>